<keyword evidence="2 4" id="KW-0238">DNA-binding</keyword>
<comment type="caution">
    <text evidence="6">The sequence shown here is derived from an EMBL/GenBank/DDBJ whole genome shotgun (WGS) entry which is preliminary data.</text>
</comment>
<dbReference type="RefSeq" id="WP_307359454.1">
    <property type="nucleotide sequence ID" value="NZ_JAUSXK010000001.1"/>
</dbReference>
<keyword evidence="3" id="KW-0804">Transcription</keyword>
<evidence type="ECO:0000256" key="1">
    <source>
        <dbReference type="ARBA" id="ARBA00023015"/>
    </source>
</evidence>
<evidence type="ECO:0000256" key="4">
    <source>
        <dbReference type="PROSITE-ProRule" id="PRU00335"/>
    </source>
</evidence>
<dbReference type="SUPFAM" id="SSF46689">
    <property type="entry name" value="Homeodomain-like"/>
    <property type="match status" value="1"/>
</dbReference>
<sequence>MTTKSTRLRADAAANHAQLLEVARQAFRDQGLGVSMSAVARRAGLGVATLYRHFPSKGDLVAESFAAPMGECVGMLDDALADPDPWRAFCRVIEEVCEMQAHDRGFSAALVSALPGTSDFGALRDHAESTFAELTRRAKESGDLRADFSTSDLMLILLANSGVRAGAGDAAPAASRRLTGYLLQSFRASAAAPLPPHVALSLDVAAL</sequence>
<evidence type="ECO:0000313" key="7">
    <source>
        <dbReference type="Proteomes" id="UP001239085"/>
    </source>
</evidence>
<dbReference type="PANTHER" id="PTHR30055:SF234">
    <property type="entry name" value="HTH-TYPE TRANSCRIPTIONAL REGULATOR BETI"/>
    <property type="match status" value="1"/>
</dbReference>
<dbReference type="PROSITE" id="PS01081">
    <property type="entry name" value="HTH_TETR_1"/>
    <property type="match status" value="1"/>
</dbReference>
<dbReference type="PROSITE" id="PS50977">
    <property type="entry name" value="HTH_TETR_2"/>
    <property type="match status" value="1"/>
</dbReference>
<accession>A0ABU0P6W2</accession>
<dbReference type="InterPro" id="IPR023772">
    <property type="entry name" value="DNA-bd_HTH_TetR-type_CS"/>
</dbReference>
<name>A0ABU0P6W2_9MICO</name>
<keyword evidence="7" id="KW-1185">Reference proteome</keyword>
<dbReference type="Pfam" id="PF00440">
    <property type="entry name" value="TetR_N"/>
    <property type="match status" value="1"/>
</dbReference>
<dbReference type="InterPro" id="IPR049445">
    <property type="entry name" value="TetR_SbtR-like_C"/>
</dbReference>
<evidence type="ECO:0000259" key="5">
    <source>
        <dbReference type="PROSITE" id="PS50977"/>
    </source>
</evidence>
<dbReference type="PANTHER" id="PTHR30055">
    <property type="entry name" value="HTH-TYPE TRANSCRIPTIONAL REGULATOR RUTR"/>
    <property type="match status" value="1"/>
</dbReference>
<evidence type="ECO:0000256" key="2">
    <source>
        <dbReference type="ARBA" id="ARBA00023125"/>
    </source>
</evidence>
<keyword evidence="1" id="KW-0805">Transcription regulation</keyword>
<feature type="DNA-binding region" description="H-T-H motif" evidence="4">
    <location>
        <begin position="35"/>
        <end position="54"/>
    </location>
</feature>
<protein>
    <submittedName>
        <fullName evidence="6">AcrR family transcriptional regulator</fullName>
    </submittedName>
</protein>
<dbReference type="Proteomes" id="UP001239085">
    <property type="component" value="Unassembled WGS sequence"/>
</dbReference>
<feature type="domain" description="HTH tetR-type" evidence="5">
    <location>
        <begin position="13"/>
        <end position="72"/>
    </location>
</feature>
<organism evidence="6 7">
    <name type="scientific">Microbacterium murale</name>
    <dbReference type="NCBI Taxonomy" id="1081040"/>
    <lineage>
        <taxon>Bacteria</taxon>
        <taxon>Bacillati</taxon>
        <taxon>Actinomycetota</taxon>
        <taxon>Actinomycetes</taxon>
        <taxon>Micrococcales</taxon>
        <taxon>Microbacteriaceae</taxon>
        <taxon>Microbacterium</taxon>
    </lineage>
</organism>
<evidence type="ECO:0000256" key="3">
    <source>
        <dbReference type="ARBA" id="ARBA00023163"/>
    </source>
</evidence>
<dbReference type="SUPFAM" id="SSF48498">
    <property type="entry name" value="Tetracyclin repressor-like, C-terminal domain"/>
    <property type="match status" value="1"/>
</dbReference>
<gene>
    <name evidence="6" type="ORF">QFZ46_001223</name>
</gene>
<reference evidence="6 7" key="1">
    <citation type="submission" date="2023-07" db="EMBL/GenBank/DDBJ databases">
        <title>Comparative genomics of wheat-associated soil bacteria to identify genetic determinants of phenazine resistance.</title>
        <authorList>
            <person name="Mouncey N."/>
        </authorList>
    </citation>
    <scope>NUCLEOTIDE SEQUENCE [LARGE SCALE GENOMIC DNA]</scope>
    <source>
        <strain evidence="6 7">W2I7</strain>
    </source>
</reference>
<dbReference type="Gene3D" id="1.10.357.10">
    <property type="entry name" value="Tetracycline Repressor, domain 2"/>
    <property type="match status" value="1"/>
</dbReference>
<dbReference type="InterPro" id="IPR009057">
    <property type="entry name" value="Homeodomain-like_sf"/>
</dbReference>
<dbReference type="Pfam" id="PF21597">
    <property type="entry name" value="TetR_C_43"/>
    <property type="match status" value="1"/>
</dbReference>
<dbReference type="InterPro" id="IPR050109">
    <property type="entry name" value="HTH-type_TetR-like_transc_reg"/>
</dbReference>
<dbReference type="PRINTS" id="PR00455">
    <property type="entry name" value="HTHTETR"/>
</dbReference>
<evidence type="ECO:0000313" key="6">
    <source>
        <dbReference type="EMBL" id="MDQ0643063.1"/>
    </source>
</evidence>
<dbReference type="InterPro" id="IPR001647">
    <property type="entry name" value="HTH_TetR"/>
</dbReference>
<proteinExistence type="predicted"/>
<dbReference type="InterPro" id="IPR036271">
    <property type="entry name" value="Tet_transcr_reg_TetR-rel_C_sf"/>
</dbReference>
<dbReference type="EMBL" id="JAUSXK010000001">
    <property type="protein sequence ID" value="MDQ0643063.1"/>
    <property type="molecule type" value="Genomic_DNA"/>
</dbReference>